<protein>
    <recommendedName>
        <fullName evidence="4">Carboxylesterase type B domain-containing protein</fullName>
    </recommendedName>
</protein>
<organism evidence="5 6">
    <name type="scientific">Cafeteria roenbergensis</name>
    <name type="common">Marine flagellate</name>
    <dbReference type="NCBI Taxonomy" id="33653"/>
    <lineage>
        <taxon>Eukaryota</taxon>
        <taxon>Sar</taxon>
        <taxon>Stramenopiles</taxon>
        <taxon>Bigyra</taxon>
        <taxon>Opalozoa</taxon>
        <taxon>Bicosoecida</taxon>
        <taxon>Cafeteriaceae</taxon>
        <taxon>Cafeteria</taxon>
    </lineage>
</organism>
<accession>A0A5A8DNZ3</accession>
<dbReference type="PRINTS" id="PR00878">
    <property type="entry name" value="CHOLNESTRASE"/>
</dbReference>
<dbReference type="EMBL" id="VLTO01000084">
    <property type="protein sequence ID" value="KAA0166978.1"/>
    <property type="molecule type" value="Genomic_DNA"/>
</dbReference>
<dbReference type="Proteomes" id="UP000322899">
    <property type="component" value="Unassembled WGS sequence"/>
</dbReference>
<dbReference type="AlphaFoldDB" id="A0A5A8DNZ3"/>
<keyword evidence="2" id="KW-0378">Hydrolase</keyword>
<feature type="compositionally biased region" description="Pro residues" evidence="3">
    <location>
        <begin position="153"/>
        <end position="164"/>
    </location>
</feature>
<sequence>MASVPRRNRASELADLDAMIADAKAEGAQLGIENGAGSGLASSLAELASEAGYRPDSHFDQMDDAMELDASEGVRDEAPPAPAPSRARAAPKARTGRTPKSSKVPRAKSSRPRSRADAGEPRPRKGKIPAPLAGVLAAGRGASPTTAAAGKPPTLPAAAHPPPSTETDADAESATSSGPAPAPASDGVEEDRLRRSLKAAQRRMRDIVKQSRKEQMALQSRLAELEAQAATAAEAERRLAAEKRLADARAAVEAEREAYRGKASQLAEAKGLWQRVLGDMREELDATAAERLGKVDLIADAAGPGTLLTLGPGAHVKVGDADVSPIPNRKVARCVVPIVSLFTVGILAAVLIKVGGDVAGVLRVRTSAGVINGFYDGVADSWMGVPYGRAPVRWGAPVETKWDEMKDATRPGPVCPQGKAFGYDLTAQESSETDCLVLNVFAPHGAAKAVSDGSQGVAMRPVMVFLHGGGFVVGSGSQSLYNASLLARRADAIVVVVQYRLGALGFLAHSALTAQDGTSGNYGMLDQQAALQWLYKNVGSFGGDAGQVTLWGHGAGGISALQHIAMPSSTDFFRRVLVQSAAWDALPMRVDAEKDGAAFAGALGCSVAGSDEATLACMRSKPVEEAVAASMTPALWRRWSPVLDGTHIKHQLRALLSDPLFATAAVPGGILAGMGANDSTAILSFLFDNSTSTSGRGNGETGGAHAGPVAAITPSSLEGHVSALFPGAASASAIADFYRAEFNVPAAGSDPDVRAFQAVAQAASDGALMCPQRRMLGVVNGSGLPTYMYQLQHALSFVDPRLGASHFQDVSLAFGQPCFITCENYEGNFLPVERQLSNRLMDSFAAFARGASPGSAAAAPSGDTVRGWPAFADPSVGRGEALARLDVPVSTVGSVRDDPDACAALWDAQHWPVHSG</sequence>
<reference evidence="5 6" key="1">
    <citation type="submission" date="2019-07" db="EMBL/GenBank/DDBJ databases">
        <title>Genomes of Cafeteria roenbergensis.</title>
        <authorList>
            <person name="Fischer M.G."/>
            <person name="Hackl T."/>
            <person name="Roman M."/>
        </authorList>
    </citation>
    <scope>NUCLEOTIDE SEQUENCE [LARGE SCALE GENOMIC DNA]</scope>
    <source>
        <strain evidence="5 6">E4-10P</strain>
    </source>
</reference>
<feature type="domain" description="Carboxylesterase type B" evidence="4">
    <location>
        <begin position="363"/>
        <end position="871"/>
    </location>
</feature>
<proteinExistence type="inferred from homology"/>
<gene>
    <name evidence="5" type="ORF">FNF27_07430</name>
</gene>
<dbReference type="OrthoDB" id="408631at2759"/>
<dbReference type="InterPro" id="IPR002018">
    <property type="entry name" value="CarbesteraseB"/>
</dbReference>
<dbReference type="InterPro" id="IPR050309">
    <property type="entry name" value="Type-B_Carboxylest/Lipase"/>
</dbReference>
<comment type="similarity">
    <text evidence="1">Belongs to the type-B carboxylesterase/lipase family.</text>
</comment>
<evidence type="ECO:0000259" key="4">
    <source>
        <dbReference type="Pfam" id="PF00135"/>
    </source>
</evidence>
<evidence type="ECO:0000256" key="3">
    <source>
        <dbReference type="SAM" id="MobiDB-lite"/>
    </source>
</evidence>
<comment type="caution">
    <text evidence="5">The sequence shown here is derived from an EMBL/GenBank/DDBJ whole genome shotgun (WGS) entry which is preliminary data.</text>
</comment>
<dbReference type="PANTHER" id="PTHR11559">
    <property type="entry name" value="CARBOXYLESTERASE"/>
    <property type="match status" value="1"/>
</dbReference>
<evidence type="ECO:0000256" key="2">
    <source>
        <dbReference type="ARBA" id="ARBA00022801"/>
    </source>
</evidence>
<dbReference type="Pfam" id="PF00135">
    <property type="entry name" value="COesterase"/>
    <property type="match status" value="1"/>
</dbReference>
<dbReference type="InterPro" id="IPR000997">
    <property type="entry name" value="Cholinesterase"/>
</dbReference>
<dbReference type="SUPFAM" id="SSF53474">
    <property type="entry name" value="alpha/beta-Hydrolases"/>
    <property type="match status" value="1"/>
</dbReference>
<evidence type="ECO:0000313" key="5">
    <source>
        <dbReference type="EMBL" id="KAA0166978.1"/>
    </source>
</evidence>
<feature type="compositionally biased region" description="Low complexity" evidence="3">
    <location>
        <begin position="173"/>
        <end position="185"/>
    </location>
</feature>
<name>A0A5A8DNZ3_CAFRO</name>
<dbReference type="GO" id="GO:0004104">
    <property type="term" value="F:cholinesterase activity"/>
    <property type="evidence" value="ECO:0007669"/>
    <property type="project" value="InterPro"/>
</dbReference>
<feature type="compositionally biased region" description="Basic residues" evidence="3">
    <location>
        <begin position="103"/>
        <end position="113"/>
    </location>
</feature>
<dbReference type="Gene3D" id="3.40.50.1820">
    <property type="entry name" value="alpha/beta hydrolase"/>
    <property type="match status" value="1"/>
</dbReference>
<feature type="region of interest" description="Disordered" evidence="3">
    <location>
        <begin position="52"/>
        <end position="192"/>
    </location>
</feature>
<evidence type="ECO:0000313" key="6">
    <source>
        <dbReference type="Proteomes" id="UP000322899"/>
    </source>
</evidence>
<evidence type="ECO:0000256" key="1">
    <source>
        <dbReference type="ARBA" id="ARBA00005964"/>
    </source>
</evidence>
<feature type="compositionally biased region" description="Basic and acidic residues" evidence="3">
    <location>
        <begin position="114"/>
        <end position="123"/>
    </location>
</feature>
<dbReference type="InterPro" id="IPR029058">
    <property type="entry name" value="AB_hydrolase_fold"/>
</dbReference>